<dbReference type="EMBL" id="JAIVGD010000028">
    <property type="protein sequence ID" value="KAH0739669.1"/>
    <property type="molecule type" value="Genomic_DNA"/>
</dbReference>
<reference evidence="2 3" key="1">
    <citation type="journal article" date="2021" name="bioRxiv">
        <title>Chromosome-scale and haplotype-resolved genome assembly of a tetraploid potato cultivar.</title>
        <authorList>
            <person name="Sun H."/>
            <person name="Jiao W.-B."/>
            <person name="Krause K."/>
            <person name="Campoy J.A."/>
            <person name="Goel M."/>
            <person name="Folz-Donahue K."/>
            <person name="Kukat C."/>
            <person name="Huettel B."/>
            <person name="Schneeberger K."/>
        </authorList>
    </citation>
    <scope>NUCLEOTIDE SEQUENCE [LARGE SCALE GENOMIC DNA]</scope>
    <source>
        <strain evidence="2">SolTubOtavaFocal</strain>
        <tissue evidence="2">Leaves</tissue>
    </source>
</reference>
<proteinExistence type="predicted"/>
<evidence type="ECO:0000313" key="3">
    <source>
        <dbReference type="Proteomes" id="UP000826656"/>
    </source>
</evidence>
<organism evidence="2 3">
    <name type="scientific">Solanum tuberosum</name>
    <name type="common">Potato</name>
    <dbReference type="NCBI Taxonomy" id="4113"/>
    <lineage>
        <taxon>Eukaryota</taxon>
        <taxon>Viridiplantae</taxon>
        <taxon>Streptophyta</taxon>
        <taxon>Embryophyta</taxon>
        <taxon>Tracheophyta</taxon>
        <taxon>Spermatophyta</taxon>
        <taxon>Magnoliopsida</taxon>
        <taxon>eudicotyledons</taxon>
        <taxon>Gunneridae</taxon>
        <taxon>Pentapetalae</taxon>
        <taxon>asterids</taxon>
        <taxon>lamiids</taxon>
        <taxon>Solanales</taxon>
        <taxon>Solanaceae</taxon>
        <taxon>Solanoideae</taxon>
        <taxon>Solaneae</taxon>
        <taxon>Solanum</taxon>
    </lineage>
</organism>
<evidence type="ECO:0000313" key="2">
    <source>
        <dbReference type="EMBL" id="KAH0739669.1"/>
    </source>
</evidence>
<evidence type="ECO:0000259" key="1">
    <source>
        <dbReference type="Pfam" id="PF14244"/>
    </source>
</evidence>
<accession>A0ABQ7U065</accession>
<dbReference type="InterPro" id="IPR029472">
    <property type="entry name" value="Copia-like_N"/>
</dbReference>
<dbReference type="Pfam" id="PF14244">
    <property type="entry name" value="Retrotran_gag_3"/>
    <property type="match status" value="1"/>
</dbReference>
<dbReference type="Proteomes" id="UP000826656">
    <property type="component" value="Unassembled WGS sequence"/>
</dbReference>
<feature type="domain" description="Retrotransposon Copia-like N-terminal" evidence="1">
    <location>
        <begin position="15"/>
        <end position="47"/>
    </location>
</feature>
<gene>
    <name evidence="2" type="ORF">KY290_038374</name>
</gene>
<keyword evidence="3" id="KW-1185">Reference proteome</keyword>
<name>A0ABQ7U065_SOLTU</name>
<sequence length="200" mass="22738">MVATKIDHTHALFIHPSDTTGGPIVSIQLTGSENYSIWSRSMRIQLLGSVTTELHAEIIYAESARMIWEDLKERFDKVNTSRFYQLHKDMVTLVQGTETAEINEPHVCKEPTTCNAQIDHVNPNVYAGQFTTNCSIGKRDFPRAPHLTEAQHGNIKMMLDKKEHPNCMASMAGMNFKTLSTVDQVKKDHTRMFIYLMVEL</sequence>
<protein>
    <recommendedName>
        <fullName evidence="1">Retrotransposon Copia-like N-terminal domain-containing protein</fullName>
    </recommendedName>
</protein>
<comment type="caution">
    <text evidence="2">The sequence shown here is derived from an EMBL/GenBank/DDBJ whole genome shotgun (WGS) entry which is preliminary data.</text>
</comment>
<dbReference type="PANTHER" id="PTHR37610:SF97">
    <property type="entry name" value="RETROTRANSPOSON GAG DOMAIN-CONTAINING PROTEIN"/>
    <property type="match status" value="1"/>
</dbReference>
<dbReference type="PANTHER" id="PTHR37610">
    <property type="entry name" value="CCHC-TYPE DOMAIN-CONTAINING PROTEIN"/>
    <property type="match status" value="1"/>
</dbReference>